<comment type="caution">
    <text evidence="2">The sequence shown here is derived from an EMBL/GenBank/DDBJ whole genome shotgun (WGS) entry which is preliminary data.</text>
</comment>
<dbReference type="AlphaFoldDB" id="A0A252BSE1"/>
<organism evidence="2 3">
    <name type="scientific">Acetobacter okinawensis</name>
    <dbReference type="NCBI Taxonomy" id="1076594"/>
    <lineage>
        <taxon>Bacteria</taxon>
        <taxon>Pseudomonadati</taxon>
        <taxon>Pseudomonadota</taxon>
        <taxon>Alphaproteobacteria</taxon>
        <taxon>Acetobacterales</taxon>
        <taxon>Acetobacteraceae</taxon>
        <taxon>Acetobacter</taxon>
    </lineage>
</organism>
<sequence>MVSTTGHNKGSRLETGLPASAAFTDNTPPDYACVLRKVNARVCLSPFLVVGRTPCVCMRSFFCFPPETEKGMC</sequence>
<dbReference type="EMBL" id="JOPJ01000030">
    <property type="protein sequence ID" value="OUJ11297.1"/>
    <property type="molecule type" value="Genomic_DNA"/>
</dbReference>
<keyword evidence="3" id="KW-1185">Reference proteome</keyword>
<gene>
    <name evidence="2" type="ORF">HK26_06940</name>
</gene>
<dbReference type="STRING" id="1236501.GCA_000613865_00212"/>
<evidence type="ECO:0000313" key="2">
    <source>
        <dbReference type="EMBL" id="OUJ11297.1"/>
    </source>
</evidence>
<dbReference type="Proteomes" id="UP000194931">
    <property type="component" value="Unassembled WGS sequence"/>
</dbReference>
<protein>
    <submittedName>
        <fullName evidence="2">Uncharacterized protein</fullName>
    </submittedName>
</protein>
<accession>A0A252BSE1</accession>
<proteinExistence type="predicted"/>
<evidence type="ECO:0000256" key="1">
    <source>
        <dbReference type="SAM" id="MobiDB-lite"/>
    </source>
</evidence>
<evidence type="ECO:0000313" key="3">
    <source>
        <dbReference type="Proteomes" id="UP000194931"/>
    </source>
</evidence>
<feature type="region of interest" description="Disordered" evidence="1">
    <location>
        <begin position="1"/>
        <end position="24"/>
    </location>
</feature>
<name>A0A252BSE1_9PROT</name>
<reference evidence="3" key="1">
    <citation type="submission" date="2014-06" db="EMBL/GenBank/DDBJ databases">
        <authorList>
            <person name="Winans N.J."/>
            <person name="Newell P.D."/>
            <person name="Douglas A.E."/>
        </authorList>
    </citation>
    <scope>NUCLEOTIDE SEQUENCE [LARGE SCALE GENOMIC DNA]</scope>
</reference>